<dbReference type="SMART" id="SM00028">
    <property type="entry name" value="TPR"/>
    <property type="match status" value="4"/>
</dbReference>
<dbReference type="InterPro" id="IPR019734">
    <property type="entry name" value="TPR_rpt"/>
</dbReference>
<dbReference type="OrthoDB" id="6254323at2"/>
<keyword evidence="3" id="KW-1185">Reference proteome</keyword>
<organism evidence="2 3">
    <name type="scientific">Pseudidiomarina atlantica</name>
    <dbReference type="NCBI Taxonomy" id="1517416"/>
    <lineage>
        <taxon>Bacteria</taxon>
        <taxon>Pseudomonadati</taxon>
        <taxon>Pseudomonadota</taxon>
        <taxon>Gammaproteobacteria</taxon>
        <taxon>Alteromonadales</taxon>
        <taxon>Idiomarinaceae</taxon>
        <taxon>Pseudidiomarina</taxon>
    </lineage>
</organism>
<dbReference type="Gene3D" id="1.25.40.10">
    <property type="entry name" value="Tetratricopeptide repeat domain"/>
    <property type="match status" value="1"/>
</dbReference>
<evidence type="ECO:0000256" key="1">
    <source>
        <dbReference type="PROSITE-ProRule" id="PRU00339"/>
    </source>
</evidence>
<name>A0A094IK27_9GAMM</name>
<dbReference type="InterPro" id="IPR011990">
    <property type="entry name" value="TPR-like_helical_dom_sf"/>
</dbReference>
<dbReference type="EMBL" id="JPIN01000012">
    <property type="protein sequence ID" value="KFZ28075.1"/>
    <property type="molecule type" value="Genomic_DNA"/>
</dbReference>
<sequence length="388" mass="43912">MAILRYITPLLIFTLLGCAGQPTQLREQTLVHQQLSPPTFNDALFDKTPEVTSPAQLFALSDAQQQAFLRVFNGHLSHLPANERISRYLSDLTHGFSYKEQTYTASEALALQAGNCMALAIVTKSLADLVDVEIKFQQVTNAPVYDRINDTVMESDHVRARLYRPVPSEESRDVLYERQWVVVDYFPAKDTRSRGIISEAKFLALYYRNRAAEFMLAEQPDLAFAYAKTALRYAANDGDALNIIGLLHRRAGDTQTAQRIYDYVLQLEPTNLNVLHNALALARSGNNETAITEYERRIQALPDPNPYTWIVLAERAFAQSRFETALAMYEKAAYYAPYLHEVYWGQASVYAAQGDTVRAKRALAEGLEQAKLSATKQSYKAGWYSYRH</sequence>
<keyword evidence="1" id="KW-0802">TPR repeat</keyword>
<dbReference type="STRING" id="1517416.IDAT_10815"/>
<dbReference type="PROSITE" id="PS50005">
    <property type="entry name" value="TPR"/>
    <property type="match status" value="1"/>
</dbReference>
<proteinExistence type="predicted"/>
<dbReference type="SUPFAM" id="SSF48452">
    <property type="entry name" value="TPR-like"/>
    <property type="match status" value="1"/>
</dbReference>
<dbReference type="AlphaFoldDB" id="A0A094IK27"/>
<comment type="caution">
    <text evidence="2">The sequence shown here is derived from an EMBL/GenBank/DDBJ whole genome shotgun (WGS) entry which is preliminary data.</text>
</comment>
<evidence type="ECO:0000313" key="3">
    <source>
        <dbReference type="Proteomes" id="UP000053718"/>
    </source>
</evidence>
<reference evidence="2 3" key="1">
    <citation type="submission" date="2014-06" db="EMBL/GenBank/DDBJ databases">
        <title>Draft genome sequence of Idiomarina sp. MCCC 1A10513.</title>
        <authorList>
            <person name="Du J."/>
            <person name="Lai Q."/>
            <person name="Shao Z."/>
        </authorList>
    </citation>
    <scope>NUCLEOTIDE SEQUENCE [LARGE SCALE GENOMIC DNA]</scope>
    <source>
        <strain evidence="2 3">MCCC 1A10513</strain>
    </source>
</reference>
<dbReference type="PROSITE" id="PS51257">
    <property type="entry name" value="PROKAR_LIPOPROTEIN"/>
    <property type="match status" value="1"/>
</dbReference>
<gene>
    <name evidence="2" type="ORF">IDAT_10815</name>
</gene>
<accession>A0A094IK27</accession>
<evidence type="ECO:0000313" key="2">
    <source>
        <dbReference type="EMBL" id="KFZ28075.1"/>
    </source>
</evidence>
<dbReference type="eggNOG" id="COG0457">
    <property type="taxonomic scope" value="Bacteria"/>
</dbReference>
<feature type="repeat" description="TPR" evidence="1">
    <location>
        <begin position="238"/>
        <end position="271"/>
    </location>
</feature>
<protein>
    <submittedName>
        <fullName evidence="2">Uncharacterized protein</fullName>
    </submittedName>
</protein>
<dbReference type="Proteomes" id="UP000053718">
    <property type="component" value="Unassembled WGS sequence"/>
</dbReference>
<dbReference type="RefSeq" id="WP_034733470.1">
    <property type="nucleotide sequence ID" value="NZ_JPIN01000012.1"/>
</dbReference>